<protein>
    <submittedName>
        <fullName evidence="1">Uncharacterized protein</fullName>
    </submittedName>
</protein>
<dbReference type="EMBL" id="CM042034">
    <property type="protein sequence ID" value="KAI3761578.1"/>
    <property type="molecule type" value="Genomic_DNA"/>
</dbReference>
<organism evidence="1 2">
    <name type="scientific">Smallanthus sonchifolius</name>
    <dbReference type="NCBI Taxonomy" id="185202"/>
    <lineage>
        <taxon>Eukaryota</taxon>
        <taxon>Viridiplantae</taxon>
        <taxon>Streptophyta</taxon>
        <taxon>Embryophyta</taxon>
        <taxon>Tracheophyta</taxon>
        <taxon>Spermatophyta</taxon>
        <taxon>Magnoliopsida</taxon>
        <taxon>eudicotyledons</taxon>
        <taxon>Gunneridae</taxon>
        <taxon>Pentapetalae</taxon>
        <taxon>asterids</taxon>
        <taxon>campanulids</taxon>
        <taxon>Asterales</taxon>
        <taxon>Asteraceae</taxon>
        <taxon>Asteroideae</taxon>
        <taxon>Heliantheae alliance</taxon>
        <taxon>Millerieae</taxon>
        <taxon>Smallanthus</taxon>
    </lineage>
</organism>
<gene>
    <name evidence="1" type="ORF">L1987_51998</name>
</gene>
<comment type="caution">
    <text evidence="1">The sequence shown here is derived from an EMBL/GenBank/DDBJ whole genome shotgun (WGS) entry which is preliminary data.</text>
</comment>
<sequence>MSHDTVISDGYESSRQLQQREAEKEQNSVYSWRCNCSVNSVENEPPELTKPMATFCCPIETEPKTMNQVELNQAREVAVGVLKDNNPSEASRILHEGMKPVVGIEAMAKAIERKDTIDKLQGTSTTSEAVCQCSITGVLSPPDQCSLKEPLSAPF</sequence>
<evidence type="ECO:0000313" key="2">
    <source>
        <dbReference type="Proteomes" id="UP001056120"/>
    </source>
</evidence>
<dbReference type="Proteomes" id="UP001056120">
    <property type="component" value="Linkage Group LG17"/>
</dbReference>
<keyword evidence="2" id="KW-1185">Reference proteome</keyword>
<accession>A0ACB9ESI2</accession>
<name>A0ACB9ESI2_9ASTR</name>
<proteinExistence type="predicted"/>
<reference evidence="2" key="1">
    <citation type="journal article" date="2022" name="Mol. Ecol. Resour.">
        <title>The genomes of chicory, endive, great burdock and yacon provide insights into Asteraceae palaeo-polyploidization history and plant inulin production.</title>
        <authorList>
            <person name="Fan W."/>
            <person name="Wang S."/>
            <person name="Wang H."/>
            <person name="Wang A."/>
            <person name="Jiang F."/>
            <person name="Liu H."/>
            <person name="Zhao H."/>
            <person name="Xu D."/>
            <person name="Zhang Y."/>
        </authorList>
    </citation>
    <scope>NUCLEOTIDE SEQUENCE [LARGE SCALE GENOMIC DNA]</scope>
    <source>
        <strain evidence="2">cv. Yunnan</strain>
    </source>
</reference>
<reference evidence="1 2" key="2">
    <citation type="journal article" date="2022" name="Mol. Ecol. Resour.">
        <title>The genomes of chicory, endive, great burdock and yacon provide insights into Asteraceae paleo-polyploidization history and plant inulin production.</title>
        <authorList>
            <person name="Fan W."/>
            <person name="Wang S."/>
            <person name="Wang H."/>
            <person name="Wang A."/>
            <person name="Jiang F."/>
            <person name="Liu H."/>
            <person name="Zhao H."/>
            <person name="Xu D."/>
            <person name="Zhang Y."/>
        </authorList>
    </citation>
    <scope>NUCLEOTIDE SEQUENCE [LARGE SCALE GENOMIC DNA]</scope>
    <source>
        <strain evidence="2">cv. Yunnan</strain>
        <tissue evidence="1">Leaves</tissue>
    </source>
</reference>
<evidence type="ECO:0000313" key="1">
    <source>
        <dbReference type="EMBL" id="KAI3761578.1"/>
    </source>
</evidence>